<dbReference type="Proteomes" id="UP001165186">
    <property type="component" value="Unassembled WGS sequence"/>
</dbReference>
<dbReference type="EMBL" id="BSXG01000018">
    <property type="protein sequence ID" value="GME25202.1"/>
    <property type="molecule type" value="Genomic_DNA"/>
</dbReference>
<protein>
    <submittedName>
        <fullName evidence="1">Uncharacterized protein</fullName>
    </submittedName>
</protein>
<sequence>MTTNTSAASIPGGTSDYEELFRKAIEQKPELERVFELHPSASPNISNEIHPLFRRSNFPTLSLRQYEAFGLGLRLASLFITAEPMLEWWVHAAFGFRVPHPRNADKFVLEQAMEYNAGHTASVEAALVSLADFIDFDFDVYKGFFSLGRTSIREVRHPAAVSPHGLFREVNRQGKRIVTMLHAEFQTHASKGFWEDPLDAQLRFSFLLAVTIVHEMTHAFGCMMRGTDDEEYIDADDPDTEWGFSWETWALGGLLNPWKLAVAPTTTFLSNGWESRTKKKANGGAPSSVVPMDWIARWFRRRFWKMLQTGHGVQMPPSCELQIWQRSNRRGSLMSDIELLLNDECRTLHRTSGTKRKVDEVDGADSGYGTAESEKSADENRRKRPRTESEEPVSPKTVKIDDS</sequence>
<evidence type="ECO:0000313" key="2">
    <source>
        <dbReference type="Proteomes" id="UP001165186"/>
    </source>
</evidence>
<reference evidence="1" key="1">
    <citation type="submission" date="2024-09" db="EMBL/GenBank/DDBJ databases">
        <title>Draft Genome Sequences of Neofusicoccum parvum.</title>
        <authorList>
            <person name="Ashida A."/>
            <person name="Camagna M."/>
            <person name="Tanaka A."/>
            <person name="Takemoto D."/>
        </authorList>
    </citation>
    <scope>NUCLEOTIDE SEQUENCE</scope>
    <source>
        <strain evidence="1">PPO83</strain>
    </source>
</reference>
<comment type="caution">
    <text evidence="1">The sequence shown here is derived from an EMBL/GenBank/DDBJ whole genome shotgun (WGS) entry which is preliminary data.</text>
</comment>
<keyword evidence="2" id="KW-1185">Reference proteome</keyword>
<evidence type="ECO:0000313" key="1">
    <source>
        <dbReference type="EMBL" id="GME25202.1"/>
    </source>
</evidence>
<proteinExistence type="predicted"/>
<name>A0ACB5RXF7_9PEZI</name>
<gene>
    <name evidence="1" type="primary">g12718</name>
    <name evidence="1" type="ORF">NpPPO83_00012718</name>
</gene>
<organism evidence="1 2">
    <name type="scientific">Neofusicoccum parvum</name>
    <dbReference type="NCBI Taxonomy" id="310453"/>
    <lineage>
        <taxon>Eukaryota</taxon>
        <taxon>Fungi</taxon>
        <taxon>Dikarya</taxon>
        <taxon>Ascomycota</taxon>
        <taxon>Pezizomycotina</taxon>
        <taxon>Dothideomycetes</taxon>
        <taxon>Dothideomycetes incertae sedis</taxon>
        <taxon>Botryosphaeriales</taxon>
        <taxon>Botryosphaeriaceae</taxon>
        <taxon>Neofusicoccum</taxon>
    </lineage>
</organism>
<accession>A0ACB5RXF7</accession>